<evidence type="ECO:0000313" key="7">
    <source>
        <dbReference type="Proteomes" id="UP000032046"/>
    </source>
</evidence>
<feature type="transmembrane region" description="Helical" evidence="5">
    <location>
        <begin position="148"/>
        <end position="171"/>
    </location>
</feature>
<dbReference type="Pfam" id="PF04172">
    <property type="entry name" value="LrgB"/>
    <property type="match status" value="1"/>
</dbReference>
<dbReference type="PANTHER" id="PTHR30249:SF0">
    <property type="entry name" value="PLASTIDAL GLYCOLATE_GLYCERATE TRANSLOCATOR 1, CHLOROPLASTIC"/>
    <property type="match status" value="1"/>
</dbReference>
<proteinExistence type="predicted"/>
<dbReference type="AlphaFoldDB" id="A0A0D0I4L3"/>
<keyword evidence="2 5" id="KW-0812">Transmembrane</keyword>
<keyword evidence="4 5" id="KW-0472">Membrane</keyword>
<feature type="transmembrane region" description="Helical" evidence="5">
    <location>
        <begin position="6"/>
        <end position="23"/>
    </location>
</feature>
<dbReference type="PANTHER" id="PTHR30249">
    <property type="entry name" value="PUTATIVE SEROTONIN TRANSPORTER"/>
    <property type="match status" value="1"/>
</dbReference>
<feature type="transmembrane region" description="Helical" evidence="5">
    <location>
        <begin position="96"/>
        <end position="118"/>
    </location>
</feature>
<dbReference type="EMBL" id="JXQK01000063">
    <property type="protein sequence ID" value="KIP61717.1"/>
    <property type="molecule type" value="Genomic_DNA"/>
</dbReference>
<protein>
    <submittedName>
        <fullName evidence="6">Membrane protein</fullName>
    </submittedName>
</protein>
<dbReference type="InterPro" id="IPR007300">
    <property type="entry name" value="CidB/LrgB"/>
</dbReference>
<dbReference type="Proteomes" id="UP000032046">
    <property type="component" value="Unassembled WGS sequence"/>
</dbReference>
<keyword evidence="3 5" id="KW-1133">Transmembrane helix</keyword>
<evidence type="ECO:0000313" key="6">
    <source>
        <dbReference type="EMBL" id="KIP61717.1"/>
    </source>
</evidence>
<comment type="caution">
    <text evidence="6">The sequence shown here is derived from an EMBL/GenBank/DDBJ whole genome shotgun (WGS) entry which is preliminary data.</text>
</comment>
<evidence type="ECO:0000256" key="5">
    <source>
        <dbReference type="SAM" id="Phobius"/>
    </source>
</evidence>
<evidence type="ECO:0000256" key="3">
    <source>
        <dbReference type="ARBA" id="ARBA00022989"/>
    </source>
</evidence>
<reference evidence="6 7" key="1">
    <citation type="submission" date="2015-01" db="EMBL/GenBank/DDBJ databases">
        <title>Comparative genomics of non-oral Prevotella species.</title>
        <authorList>
            <person name="Accetto T."/>
            <person name="Nograsek B."/>
            <person name="Avgustin G."/>
        </authorList>
    </citation>
    <scope>NUCLEOTIDE SEQUENCE [LARGE SCALE GENOMIC DNA]</scope>
    <source>
        <strain evidence="6 7">P5-119</strain>
    </source>
</reference>
<feature type="transmembrane region" description="Helical" evidence="5">
    <location>
        <begin position="207"/>
        <end position="228"/>
    </location>
</feature>
<accession>A0A0D0I4L3</accession>
<dbReference type="RefSeq" id="WP_022315886.1">
    <property type="nucleotide sequence ID" value="NZ_DAIPDX010000028.1"/>
</dbReference>
<gene>
    <name evidence="6" type="ORF">ST44_08920</name>
</gene>
<evidence type="ECO:0000256" key="1">
    <source>
        <dbReference type="ARBA" id="ARBA00004141"/>
    </source>
</evidence>
<name>A0A0D0I4L3_9BACT</name>
<evidence type="ECO:0000256" key="2">
    <source>
        <dbReference type="ARBA" id="ARBA00022692"/>
    </source>
</evidence>
<evidence type="ECO:0000256" key="4">
    <source>
        <dbReference type="ARBA" id="ARBA00023136"/>
    </source>
</evidence>
<dbReference type="OrthoDB" id="9811701at2"/>
<feature type="transmembrane region" description="Helical" evidence="5">
    <location>
        <begin position="35"/>
        <end position="55"/>
    </location>
</feature>
<organism evidence="6 7">
    <name type="scientific">Prevotella pectinovora</name>
    <dbReference type="NCBI Taxonomy" id="1602169"/>
    <lineage>
        <taxon>Bacteria</taxon>
        <taxon>Pseudomonadati</taxon>
        <taxon>Bacteroidota</taxon>
        <taxon>Bacteroidia</taxon>
        <taxon>Bacteroidales</taxon>
        <taxon>Prevotellaceae</taxon>
        <taxon>Prevotella</taxon>
    </lineage>
</organism>
<comment type="subcellular location">
    <subcellularLocation>
        <location evidence="1">Membrane</location>
        <topology evidence="1">Multi-pass membrane protein</topology>
    </subcellularLocation>
</comment>
<sequence length="234" mass="25270">MDIHEYLNNDYFLLTLTFGVYFLAKLVRKMLQLPVFNPILVSIAFMICFLTIADIDYETYKLSGSKIDFWLKPAVVSLGVPLYKQLHSIKHEMVPIFMSQLVGCLVGIVSVVALAQYFGASRIVVLSLAAKSVTTPIAMEVTQSIGGIPSLTATIVVFVGIFGAITGFRILKYGHIGMPSSQGISLGTASHAVGTSAAMEHGMEHGAYASLGLTLNGIFTAILTPYILQMMGII</sequence>
<keyword evidence="7" id="KW-1185">Reference proteome</keyword>
<dbReference type="STRING" id="1602171.ST44_08920"/>
<dbReference type="GO" id="GO:0016020">
    <property type="term" value="C:membrane"/>
    <property type="evidence" value="ECO:0007669"/>
    <property type="project" value="UniProtKB-SubCell"/>
</dbReference>